<dbReference type="EMBL" id="JH600068">
    <property type="protein sequence ID" value="EIG53821.1"/>
    <property type="molecule type" value="Genomic_DNA"/>
</dbReference>
<name>I2Q215_9BACT</name>
<feature type="signal peptide" evidence="1">
    <location>
        <begin position="1"/>
        <end position="22"/>
    </location>
</feature>
<dbReference type="AlphaFoldDB" id="I2Q215"/>
<protein>
    <submittedName>
        <fullName evidence="2">Uncharacterized protein</fullName>
    </submittedName>
</protein>
<proteinExistence type="predicted"/>
<keyword evidence="1" id="KW-0732">Signal</keyword>
<feature type="chain" id="PRO_5003662663" evidence="1">
    <location>
        <begin position="23"/>
        <end position="83"/>
    </location>
</feature>
<sequence>MKRYLYMMGAVILGAGLYAAHASELSAQQVAPPREVEVAVAPIEPQTVVARLAEASLAMRRVDGNPVVAAYPEPRPEKLFAKK</sequence>
<dbReference type="eggNOG" id="ENOG50318QY">
    <property type="taxonomic scope" value="Bacteria"/>
</dbReference>
<organism evidence="2">
    <name type="scientific">Desulfovibrio sp. U5L</name>
    <dbReference type="NCBI Taxonomy" id="596152"/>
    <lineage>
        <taxon>Bacteria</taxon>
        <taxon>Pseudomonadati</taxon>
        <taxon>Thermodesulfobacteriota</taxon>
        <taxon>Desulfovibrionia</taxon>
        <taxon>Desulfovibrionales</taxon>
        <taxon>Desulfovibrionaceae</taxon>
        <taxon>Desulfovibrio</taxon>
    </lineage>
</organism>
<gene>
    <name evidence="2" type="ORF">DesU5LDRAFT_2153</name>
</gene>
<evidence type="ECO:0000256" key="1">
    <source>
        <dbReference type="SAM" id="SignalP"/>
    </source>
</evidence>
<evidence type="ECO:0000313" key="2">
    <source>
        <dbReference type="EMBL" id="EIG53821.1"/>
    </source>
</evidence>
<reference evidence="2" key="1">
    <citation type="submission" date="2011-11" db="EMBL/GenBank/DDBJ databases">
        <title>Improved High-Quality Draft sequence of Desulfovibrio sp. U5L.</title>
        <authorList>
            <consortium name="US DOE Joint Genome Institute"/>
            <person name="Lucas S."/>
            <person name="Han J."/>
            <person name="Lapidus A."/>
            <person name="Cheng J.-F."/>
            <person name="Goodwin L."/>
            <person name="Pitluck S."/>
            <person name="Peters L."/>
            <person name="Ovchinnikova G."/>
            <person name="Held B."/>
            <person name="Detter J.C."/>
            <person name="Han C."/>
            <person name="Tapia R."/>
            <person name="Land M."/>
            <person name="Hauser L."/>
            <person name="Kyrpides N."/>
            <person name="Ivanova N."/>
            <person name="Pagani I."/>
            <person name="Gabster J."/>
            <person name="Walker C."/>
            <person name="Stolyar S."/>
            <person name="Stahl D."/>
            <person name="Arkin A."/>
            <person name="Dehal P."/>
            <person name="Hazen T."/>
            <person name="Woyke T."/>
        </authorList>
    </citation>
    <scope>NUCLEOTIDE SEQUENCE [LARGE SCALE GENOMIC DNA]</scope>
    <source>
        <strain evidence="2">U5L</strain>
    </source>
</reference>
<dbReference type="OrthoDB" id="5459957at2"/>
<accession>I2Q215</accession>
<dbReference type="HOGENOM" id="CLU_2537150_0_0_7"/>